<organism evidence="1 2">
    <name type="scientific">Cajanus cajan</name>
    <name type="common">Pigeon pea</name>
    <name type="synonym">Cajanus indicus</name>
    <dbReference type="NCBI Taxonomy" id="3821"/>
    <lineage>
        <taxon>Eukaryota</taxon>
        <taxon>Viridiplantae</taxon>
        <taxon>Streptophyta</taxon>
        <taxon>Embryophyta</taxon>
        <taxon>Tracheophyta</taxon>
        <taxon>Spermatophyta</taxon>
        <taxon>Magnoliopsida</taxon>
        <taxon>eudicotyledons</taxon>
        <taxon>Gunneridae</taxon>
        <taxon>Pentapetalae</taxon>
        <taxon>rosids</taxon>
        <taxon>fabids</taxon>
        <taxon>Fabales</taxon>
        <taxon>Fabaceae</taxon>
        <taxon>Papilionoideae</taxon>
        <taxon>50 kb inversion clade</taxon>
        <taxon>NPAAA clade</taxon>
        <taxon>indigoferoid/millettioid clade</taxon>
        <taxon>Phaseoleae</taxon>
        <taxon>Cajanus</taxon>
    </lineage>
</organism>
<dbReference type="Proteomes" id="UP000075243">
    <property type="component" value="Chromosome 11"/>
</dbReference>
<sequence>MSTSVLSKLQNRSLTIRPRGLNNDILRILNCNNNPSSKMKLLPCLTKVNDVNP</sequence>
<keyword evidence="2" id="KW-1185">Reference proteome</keyword>
<dbReference type="Gramene" id="C.cajan_00559.t">
    <property type="protein sequence ID" value="C.cajan_00559.t.cds1"/>
    <property type="gene ID" value="C.cajan_00559"/>
</dbReference>
<name>A0A151SHW7_CAJCA</name>
<dbReference type="EMBL" id="CM003613">
    <property type="protein sequence ID" value="KYP54390.1"/>
    <property type="molecule type" value="Genomic_DNA"/>
</dbReference>
<proteinExistence type="predicted"/>
<accession>A0A151SHW7</accession>
<evidence type="ECO:0000313" key="1">
    <source>
        <dbReference type="EMBL" id="KYP54390.1"/>
    </source>
</evidence>
<protein>
    <submittedName>
        <fullName evidence="1">Uncharacterized protein</fullName>
    </submittedName>
</protein>
<evidence type="ECO:0000313" key="2">
    <source>
        <dbReference type="Proteomes" id="UP000075243"/>
    </source>
</evidence>
<reference evidence="1 2" key="1">
    <citation type="journal article" date="2012" name="Nat. Biotechnol.">
        <title>Draft genome sequence of pigeonpea (Cajanus cajan), an orphan legume crop of resource-poor farmers.</title>
        <authorList>
            <person name="Varshney R.K."/>
            <person name="Chen W."/>
            <person name="Li Y."/>
            <person name="Bharti A.K."/>
            <person name="Saxena R.K."/>
            <person name="Schlueter J.A."/>
            <person name="Donoghue M.T."/>
            <person name="Azam S."/>
            <person name="Fan G."/>
            <person name="Whaley A.M."/>
            <person name="Farmer A.D."/>
            <person name="Sheridan J."/>
            <person name="Iwata A."/>
            <person name="Tuteja R."/>
            <person name="Penmetsa R.V."/>
            <person name="Wu W."/>
            <person name="Upadhyaya H.D."/>
            <person name="Yang S.P."/>
            <person name="Shah T."/>
            <person name="Saxena K.B."/>
            <person name="Michael T."/>
            <person name="McCombie W.R."/>
            <person name="Yang B."/>
            <person name="Zhang G."/>
            <person name="Yang H."/>
            <person name="Wang J."/>
            <person name="Spillane C."/>
            <person name="Cook D.R."/>
            <person name="May G.D."/>
            <person name="Xu X."/>
            <person name="Jackson S.A."/>
        </authorList>
    </citation>
    <scope>NUCLEOTIDE SEQUENCE [LARGE SCALE GENOMIC DNA]</scope>
    <source>
        <strain evidence="2">cv. Asha</strain>
    </source>
</reference>
<dbReference type="AlphaFoldDB" id="A0A151SHW7"/>
<gene>
    <name evidence="1" type="ORF">KK1_000578</name>
</gene>